<dbReference type="RefSeq" id="WP_310377223.1">
    <property type="nucleotide sequence ID" value="NZ_JAVDXT010000009.1"/>
</dbReference>
<gene>
    <name evidence="1" type="ORF">J2X19_005114</name>
</gene>
<keyword evidence="2" id="KW-1185">Reference proteome</keyword>
<accession>A0ABU2CGF5</accession>
<dbReference type="Proteomes" id="UP001180487">
    <property type="component" value="Unassembled WGS sequence"/>
</dbReference>
<protein>
    <submittedName>
        <fullName evidence="1">Uncharacterized protein</fullName>
    </submittedName>
</protein>
<proteinExistence type="predicted"/>
<sequence>MIMINDTAALTEFEPGVYIRINDVMTGIRKLARVTESGRSYIDLDTEDCTPLPIYEALLPEEAGNILGWGLYLVDNKPELHSAWEVLCDRLINSEEGVLTYNRAAHWAFVNLNFDFDQAMAAAATETATVANGRKALDEMIKSAGGAV</sequence>
<evidence type="ECO:0000313" key="2">
    <source>
        <dbReference type="Proteomes" id="UP001180487"/>
    </source>
</evidence>
<evidence type="ECO:0000313" key="1">
    <source>
        <dbReference type="EMBL" id="MDR7380407.1"/>
    </source>
</evidence>
<dbReference type="EMBL" id="JAVDXT010000009">
    <property type="protein sequence ID" value="MDR7380407.1"/>
    <property type="molecule type" value="Genomic_DNA"/>
</dbReference>
<name>A0ABU2CGF5_9BURK</name>
<comment type="caution">
    <text evidence="1">The sequence shown here is derived from an EMBL/GenBank/DDBJ whole genome shotgun (WGS) entry which is preliminary data.</text>
</comment>
<reference evidence="1 2" key="1">
    <citation type="submission" date="2023-07" db="EMBL/GenBank/DDBJ databases">
        <title>Sorghum-associated microbial communities from plants grown in Nebraska, USA.</title>
        <authorList>
            <person name="Schachtman D."/>
        </authorList>
    </citation>
    <scope>NUCLEOTIDE SEQUENCE [LARGE SCALE GENOMIC DNA]</scope>
    <source>
        <strain evidence="1 2">BE313</strain>
    </source>
</reference>
<organism evidence="1 2">
    <name type="scientific">Rhodoferax ferrireducens</name>
    <dbReference type="NCBI Taxonomy" id="192843"/>
    <lineage>
        <taxon>Bacteria</taxon>
        <taxon>Pseudomonadati</taxon>
        <taxon>Pseudomonadota</taxon>
        <taxon>Betaproteobacteria</taxon>
        <taxon>Burkholderiales</taxon>
        <taxon>Comamonadaceae</taxon>
        <taxon>Rhodoferax</taxon>
    </lineage>
</organism>